<reference evidence="3 4" key="1">
    <citation type="submission" date="2017-08" db="EMBL/GenBank/DDBJ databases">
        <title>Harnessing the power of phylogenomics to disentangle the directionality and signatures of interkingdom host jumping in the parasitic fungal genus Tolypocladium.</title>
        <authorList>
            <person name="Quandt C.A."/>
            <person name="Patterson W."/>
            <person name="Spatafora J.W."/>
        </authorList>
    </citation>
    <scope>NUCLEOTIDE SEQUENCE [LARGE SCALE GENOMIC DNA]</scope>
    <source>
        <strain evidence="3 4">CBS 113982</strain>
    </source>
</reference>
<evidence type="ECO:0000313" key="4">
    <source>
        <dbReference type="Proteomes" id="UP000236621"/>
    </source>
</evidence>
<keyword evidence="4" id="KW-1185">Reference proteome</keyword>
<dbReference type="OrthoDB" id="5215637at2759"/>
<gene>
    <name evidence="3" type="ORF">TCAP_05081</name>
</gene>
<evidence type="ECO:0000313" key="3">
    <source>
        <dbReference type="EMBL" id="PNY24999.1"/>
    </source>
</evidence>
<keyword evidence="2" id="KW-0472">Membrane</keyword>
<dbReference type="AlphaFoldDB" id="A0A2K3QBX1"/>
<dbReference type="Proteomes" id="UP000236621">
    <property type="component" value="Unassembled WGS sequence"/>
</dbReference>
<proteinExistence type="predicted"/>
<evidence type="ECO:0000256" key="2">
    <source>
        <dbReference type="SAM" id="Phobius"/>
    </source>
</evidence>
<dbReference type="STRING" id="45235.A0A2K3QBX1"/>
<feature type="transmembrane region" description="Helical" evidence="2">
    <location>
        <begin position="235"/>
        <end position="258"/>
    </location>
</feature>
<feature type="region of interest" description="Disordered" evidence="1">
    <location>
        <begin position="205"/>
        <end position="230"/>
    </location>
</feature>
<comment type="caution">
    <text evidence="3">The sequence shown here is derived from an EMBL/GenBank/DDBJ whole genome shotgun (WGS) entry which is preliminary data.</text>
</comment>
<protein>
    <submittedName>
        <fullName evidence="3">Uncharacterized protein</fullName>
    </submittedName>
</protein>
<feature type="region of interest" description="Disordered" evidence="1">
    <location>
        <begin position="266"/>
        <end position="319"/>
    </location>
</feature>
<keyword evidence="2" id="KW-1133">Transmembrane helix</keyword>
<sequence length="319" mass="33634">MKRRCWVGVGCGHKREGRHQMCARMDTRAVLDPRLLLSRLSCWTLPTFPASAGSADKMRPLLVVVLATCPSASYSLCYFPDGSIATQDTPCRDDTPQSTCCGQGYACLSNNICMATGSVPKTLGASAYVRGSCTDKSWRNGACPNFCADPATDNVKGGEGMGRCEHDARLFHCINSKKPDCDKAENILVFQVVPSAITTIGVLPTSSPVAATPTSRPSSAPSSPPEASSSAGAKIGIGVGVGAGVTALLAAGATWFVLRRRRAARAAPPPRSESPATNPAFEPPGCEREWSPSPGISEMEAPAYEHTRRPAMRYELAGA</sequence>
<accession>A0A2K3QBX1</accession>
<name>A0A2K3QBX1_9HYPO</name>
<keyword evidence="2" id="KW-0812">Transmembrane</keyword>
<evidence type="ECO:0000256" key="1">
    <source>
        <dbReference type="SAM" id="MobiDB-lite"/>
    </source>
</evidence>
<dbReference type="EMBL" id="NRSZ01000822">
    <property type="protein sequence ID" value="PNY24999.1"/>
    <property type="molecule type" value="Genomic_DNA"/>
</dbReference>
<organism evidence="3 4">
    <name type="scientific">Tolypocladium capitatum</name>
    <dbReference type="NCBI Taxonomy" id="45235"/>
    <lineage>
        <taxon>Eukaryota</taxon>
        <taxon>Fungi</taxon>
        <taxon>Dikarya</taxon>
        <taxon>Ascomycota</taxon>
        <taxon>Pezizomycotina</taxon>
        <taxon>Sordariomycetes</taxon>
        <taxon>Hypocreomycetidae</taxon>
        <taxon>Hypocreales</taxon>
        <taxon>Ophiocordycipitaceae</taxon>
        <taxon>Tolypocladium</taxon>
    </lineage>
</organism>